<dbReference type="PANTHER" id="PTHR46289:SF17">
    <property type="entry name" value="HAT C-TERMINAL DIMERISATION DOMAIN-CONTAINING PROTEIN"/>
    <property type="match status" value="1"/>
</dbReference>
<sequence>MKARIRGVQAHMQKFEFFFGSSLAEVLLRNADNLSKTLQCKDLSAAESKSIAQKTVQTLKSLRDDECFNLFWENVIMKSRRKSVEEPVLPRKRRMPSRLETGTATAEFHSTPKDFYRQKYYQAVDHIVQAITDRFEQEDFTIYLNTEQVLLKCIKGVDFSDEFKIVCQFYKEDLHEANLQCQLRLFATIFESATPREDIVLANIITFIRGLTPRERVLLSEVVTVLKLVLVLPATNATSERSFSTLRHIKTYLRSTMKQDRLNDLMVLHVHKTRTDNLDLKSIAREFAFKEYRKNIFGKFQ</sequence>
<dbReference type="PANTHER" id="PTHR46289">
    <property type="entry name" value="52 KDA REPRESSOR OF THE INHIBITOR OF THE PROTEIN KINASE-LIKE PROTEIN-RELATED"/>
    <property type="match status" value="1"/>
</dbReference>
<name>A0A8S3UDF5_MYTED</name>
<proteinExistence type="predicted"/>
<feature type="domain" description="HAT C-terminal dimerisation" evidence="1">
    <location>
        <begin position="224"/>
        <end position="271"/>
    </location>
</feature>
<dbReference type="GO" id="GO:0046983">
    <property type="term" value="F:protein dimerization activity"/>
    <property type="evidence" value="ECO:0007669"/>
    <property type="project" value="InterPro"/>
</dbReference>
<evidence type="ECO:0000313" key="2">
    <source>
        <dbReference type="EMBL" id="CAG2243938.1"/>
    </source>
</evidence>
<dbReference type="OrthoDB" id="10046160at2759"/>
<evidence type="ECO:0000313" key="3">
    <source>
        <dbReference type="Proteomes" id="UP000683360"/>
    </source>
</evidence>
<evidence type="ECO:0000259" key="1">
    <source>
        <dbReference type="Pfam" id="PF05699"/>
    </source>
</evidence>
<organism evidence="2 3">
    <name type="scientific">Mytilus edulis</name>
    <name type="common">Blue mussel</name>
    <dbReference type="NCBI Taxonomy" id="6550"/>
    <lineage>
        <taxon>Eukaryota</taxon>
        <taxon>Metazoa</taxon>
        <taxon>Spiralia</taxon>
        <taxon>Lophotrochozoa</taxon>
        <taxon>Mollusca</taxon>
        <taxon>Bivalvia</taxon>
        <taxon>Autobranchia</taxon>
        <taxon>Pteriomorphia</taxon>
        <taxon>Mytilida</taxon>
        <taxon>Mytiloidea</taxon>
        <taxon>Mytilidae</taxon>
        <taxon>Mytilinae</taxon>
        <taxon>Mytilus</taxon>
    </lineage>
</organism>
<comment type="caution">
    <text evidence="2">The sequence shown here is derived from an EMBL/GenBank/DDBJ whole genome shotgun (WGS) entry which is preliminary data.</text>
</comment>
<accession>A0A8S3UDF5</accession>
<dbReference type="EMBL" id="CAJPWZ010002721">
    <property type="protein sequence ID" value="CAG2243938.1"/>
    <property type="molecule type" value="Genomic_DNA"/>
</dbReference>
<gene>
    <name evidence="2" type="ORF">MEDL_56054</name>
</gene>
<dbReference type="AlphaFoldDB" id="A0A8S3UDF5"/>
<dbReference type="Proteomes" id="UP000683360">
    <property type="component" value="Unassembled WGS sequence"/>
</dbReference>
<dbReference type="InterPro" id="IPR012337">
    <property type="entry name" value="RNaseH-like_sf"/>
</dbReference>
<dbReference type="SUPFAM" id="SSF53098">
    <property type="entry name" value="Ribonuclease H-like"/>
    <property type="match status" value="1"/>
</dbReference>
<dbReference type="InterPro" id="IPR052958">
    <property type="entry name" value="IFN-induced_PKR_regulator"/>
</dbReference>
<keyword evidence="3" id="KW-1185">Reference proteome</keyword>
<dbReference type="InterPro" id="IPR008906">
    <property type="entry name" value="HATC_C_dom"/>
</dbReference>
<protein>
    <recommendedName>
        <fullName evidence="1">HAT C-terminal dimerisation domain-containing protein</fullName>
    </recommendedName>
</protein>
<dbReference type="Pfam" id="PF05699">
    <property type="entry name" value="Dimer_Tnp_hAT"/>
    <property type="match status" value="1"/>
</dbReference>
<reference evidence="2" key="1">
    <citation type="submission" date="2021-03" db="EMBL/GenBank/DDBJ databases">
        <authorList>
            <person name="Bekaert M."/>
        </authorList>
    </citation>
    <scope>NUCLEOTIDE SEQUENCE</scope>
</reference>